<evidence type="ECO:0000256" key="8">
    <source>
        <dbReference type="SAM" id="Phobius"/>
    </source>
</evidence>
<name>A0ABV6RWI5_9GAMM</name>
<comment type="similarity">
    <text evidence="2">Belongs to the CPA3 antiporters (TC 2.A.63) subunit C family.</text>
</comment>
<evidence type="ECO:0000256" key="4">
    <source>
        <dbReference type="ARBA" id="ARBA00022692"/>
    </source>
</evidence>
<dbReference type="EMBL" id="JBHLTG010000007">
    <property type="protein sequence ID" value="MFC0681341.1"/>
    <property type="molecule type" value="Genomic_DNA"/>
</dbReference>
<keyword evidence="4 8" id="KW-0812">Transmembrane</keyword>
<feature type="region of interest" description="Disordered" evidence="7">
    <location>
        <begin position="123"/>
        <end position="177"/>
    </location>
</feature>
<dbReference type="Proteomes" id="UP001589896">
    <property type="component" value="Unassembled WGS sequence"/>
</dbReference>
<evidence type="ECO:0000256" key="2">
    <source>
        <dbReference type="ARBA" id="ARBA00010388"/>
    </source>
</evidence>
<evidence type="ECO:0000256" key="3">
    <source>
        <dbReference type="ARBA" id="ARBA00022475"/>
    </source>
</evidence>
<keyword evidence="6 8" id="KW-0472">Membrane</keyword>
<dbReference type="InterPro" id="IPR050601">
    <property type="entry name" value="CPA3_antiporter_subunitC"/>
</dbReference>
<dbReference type="PANTHER" id="PTHR34583">
    <property type="entry name" value="ANTIPORTER SUBUNIT MNHC2-RELATED"/>
    <property type="match status" value="1"/>
</dbReference>
<reference evidence="9 10" key="1">
    <citation type="submission" date="2024-09" db="EMBL/GenBank/DDBJ databases">
        <authorList>
            <person name="Sun Q."/>
            <person name="Mori K."/>
        </authorList>
    </citation>
    <scope>NUCLEOTIDE SEQUENCE [LARGE SCALE GENOMIC DNA]</scope>
    <source>
        <strain evidence="9 10">KCTC 23076</strain>
    </source>
</reference>
<dbReference type="RefSeq" id="WP_386673867.1">
    <property type="nucleotide sequence ID" value="NZ_JBHLTG010000007.1"/>
</dbReference>
<gene>
    <name evidence="9" type="ORF">ACFFGH_26215</name>
</gene>
<feature type="transmembrane region" description="Helical" evidence="8">
    <location>
        <begin position="74"/>
        <end position="95"/>
    </location>
</feature>
<keyword evidence="10" id="KW-1185">Reference proteome</keyword>
<sequence length="177" mass="18703">MTISFVLLLAMGVMYACGIYLMLERSMTRVLLGFLLVGNATNLLLLLMAGGAGLAPIVTEGVDAADMTDPLPQALILTAIVITFAVSAFMMALIYRSWRLAREDDLEIDEEDIAVARGAVAVSAERTREPTGDPGIDTGPLSLPRELEEREEEQADDAADSGDPGGTAVPPGRGAHS</sequence>
<organism evidence="9 10">
    <name type="scientific">Lysobacter korlensis</name>
    <dbReference type="NCBI Taxonomy" id="553636"/>
    <lineage>
        <taxon>Bacteria</taxon>
        <taxon>Pseudomonadati</taxon>
        <taxon>Pseudomonadota</taxon>
        <taxon>Gammaproteobacteria</taxon>
        <taxon>Lysobacterales</taxon>
        <taxon>Lysobacteraceae</taxon>
        <taxon>Lysobacter</taxon>
    </lineage>
</organism>
<feature type="transmembrane region" description="Helical" evidence="8">
    <location>
        <begin position="6"/>
        <end position="23"/>
    </location>
</feature>
<accession>A0ABV6RWI5</accession>
<dbReference type="Gene3D" id="1.10.287.3510">
    <property type="match status" value="1"/>
</dbReference>
<evidence type="ECO:0000256" key="5">
    <source>
        <dbReference type="ARBA" id="ARBA00022989"/>
    </source>
</evidence>
<evidence type="ECO:0000313" key="10">
    <source>
        <dbReference type="Proteomes" id="UP001589896"/>
    </source>
</evidence>
<feature type="compositionally biased region" description="Acidic residues" evidence="7">
    <location>
        <begin position="149"/>
        <end position="160"/>
    </location>
</feature>
<evidence type="ECO:0000256" key="7">
    <source>
        <dbReference type="SAM" id="MobiDB-lite"/>
    </source>
</evidence>
<evidence type="ECO:0000256" key="1">
    <source>
        <dbReference type="ARBA" id="ARBA00004651"/>
    </source>
</evidence>
<dbReference type="PANTHER" id="PTHR34583:SF2">
    <property type="entry name" value="ANTIPORTER SUBUNIT MNHC2-RELATED"/>
    <property type="match status" value="1"/>
</dbReference>
<keyword evidence="3" id="KW-1003">Cell membrane</keyword>
<feature type="transmembrane region" description="Helical" evidence="8">
    <location>
        <begin position="30"/>
        <end position="54"/>
    </location>
</feature>
<comment type="subcellular location">
    <subcellularLocation>
        <location evidence="1">Cell membrane</location>
        <topology evidence="1">Multi-pass membrane protein</topology>
    </subcellularLocation>
</comment>
<comment type="caution">
    <text evidence="9">The sequence shown here is derived from an EMBL/GenBank/DDBJ whole genome shotgun (WGS) entry which is preliminary data.</text>
</comment>
<proteinExistence type="inferred from homology"/>
<protein>
    <submittedName>
        <fullName evidence="9">Na(+)/H(+) antiporter subunit C</fullName>
    </submittedName>
</protein>
<evidence type="ECO:0000256" key="6">
    <source>
        <dbReference type="ARBA" id="ARBA00023136"/>
    </source>
</evidence>
<evidence type="ECO:0000313" key="9">
    <source>
        <dbReference type="EMBL" id="MFC0681341.1"/>
    </source>
</evidence>
<dbReference type="InterPro" id="IPR039428">
    <property type="entry name" value="NUOK/Mnh_C1-like"/>
</dbReference>
<dbReference type="NCBIfam" id="NF005929">
    <property type="entry name" value="PRK07946.1"/>
    <property type="match status" value="1"/>
</dbReference>
<dbReference type="Pfam" id="PF00420">
    <property type="entry name" value="Oxidored_q2"/>
    <property type="match status" value="1"/>
</dbReference>
<keyword evidence="5 8" id="KW-1133">Transmembrane helix</keyword>